<dbReference type="SMART" id="SM00560">
    <property type="entry name" value="LamGL"/>
    <property type="match status" value="1"/>
</dbReference>
<dbReference type="RefSeq" id="WP_097110701.1">
    <property type="nucleotide sequence ID" value="NZ_OBEB01000002.1"/>
</dbReference>
<dbReference type="GO" id="GO:0005509">
    <property type="term" value="F:calcium ion binding"/>
    <property type="evidence" value="ECO:0007669"/>
    <property type="project" value="InterPro"/>
</dbReference>
<dbReference type="Pfam" id="PF13385">
    <property type="entry name" value="Laminin_G_3"/>
    <property type="match status" value="1"/>
</dbReference>
<dbReference type="SUPFAM" id="SSF49899">
    <property type="entry name" value="Concanavalin A-like lectins/glucanases"/>
    <property type="match status" value="1"/>
</dbReference>
<dbReference type="Gene3D" id="2.60.120.200">
    <property type="match status" value="1"/>
</dbReference>
<dbReference type="SUPFAM" id="SSF49313">
    <property type="entry name" value="Cadherin-like"/>
    <property type="match status" value="3"/>
</dbReference>
<dbReference type="Pfam" id="PF05345">
    <property type="entry name" value="He_PIG"/>
    <property type="match status" value="3"/>
</dbReference>
<protein>
    <submittedName>
        <fullName evidence="5">Autotransporter-associated beta strand repeat-containing protein</fullName>
    </submittedName>
</protein>
<feature type="compositionally biased region" description="Polar residues" evidence="3">
    <location>
        <begin position="748"/>
        <end position="765"/>
    </location>
</feature>
<dbReference type="Gene3D" id="2.60.40.3440">
    <property type="match status" value="1"/>
</dbReference>
<organism evidence="5 6">
    <name type="scientific">Arsukibacterium tuosuense</name>
    <dbReference type="NCBI Taxonomy" id="1323745"/>
    <lineage>
        <taxon>Bacteria</taxon>
        <taxon>Pseudomonadati</taxon>
        <taxon>Pseudomonadota</taxon>
        <taxon>Gammaproteobacteria</taxon>
        <taxon>Chromatiales</taxon>
        <taxon>Chromatiaceae</taxon>
        <taxon>Arsukibacterium</taxon>
    </lineage>
</organism>
<dbReference type="NCBIfam" id="TIGR02601">
    <property type="entry name" value="autotrns_rpt"/>
    <property type="match status" value="3"/>
</dbReference>
<dbReference type="PROSITE" id="PS50853">
    <property type="entry name" value="FN3"/>
    <property type="match status" value="1"/>
</dbReference>
<dbReference type="InterPro" id="IPR006644">
    <property type="entry name" value="Cadg"/>
</dbReference>
<dbReference type="Pfam" id="PF00041">
    <property type="entry name" value="fn3"/>
    <property type="match status" value="1"/>
</dbReference>
<dbReference type="Gene3D" id="2.160.20.20">
    <property type="match status" value="1"/>
</dbReference>
<evidence type="ECO:0000259" key="4">
    <source>
        <dbReference type="PROSITE" id="PS50853"/>
    </source>
</evidence>
<accession>A0A285IQY1</accession>
<dbReference type="SMART" id="SM00060">
    <property type="entry name" value="FN3"/>
    <property type="match status" value="1"/>
</dbReference>
<evidence type="ECO:0000313" key="6">
    <source>
        <dbReference type="Proteomes" id="UP000219353"/>
    </source>
</evidence>
<dbReference type="Pfam" id="PF12951">
    <property type="entry name" value="PATR"/>
    <property type="match status" value="4"/>
</dbReference>
<dbReference type="Gene3D" id="2.60.40.2810">
    <property type="match status" value="2"/>
</dbReference>
<evidence type="ECO:0000313" key="5">
    <source>
        <dbReference type="EMBL" id="SNY49496.1"/>
    </source>
</evidence>
<keyword evidence="6" id="KW-1185">Reference proteome</keyword>
<feature type="domain" description="Fibronectin type-III" evidence="4">
    <location>
        <begin position="1404"/>
        <end position="1493"/>
    </location>
</feature>
<evidence type="ECO:0000256" key="3">
    <source>
        <dbReference type="SAM" id="MobiDB-lite"/>
    </source>
</evidence>
<dbReference type="OrthoDB" id="7486720at2"/>
<dbReference type="InterPro" id="IPR044016">
    <property type="entry name" value="Big_13"/>
</dbReference>
<sequence>MLQHVYKTAHAVKNLIVGFSHSYWKILIAGSFFAMASHGANAQNPSFDFTAGDTVTLTNAGSALSNRTTFTLEFWAKFTNVGGIINLVDFTGGADAGGLILNSGRLNVDIACDFGCLTESNALSLSTGTWYHIAVVFDNGTWDFYVDGAAQGTNVADVSANNSIPDYLGAGVTNLLFGLQNHGAVDDFVGSIDDVRLWSSARTQSQIQNNRSNELVGNESGLLGYWKLNESSGTSVNDSQTNSGVLNGTSSGIAFNPTGAFVVDAIAPTVTSISSSTANGTYKVGDSIIIQVNFDESVTVTGTPQLTLETGATDRATNYASGSGSSTLTFNYTVQAGDSTADLDYISSSALTLNGGTIKDTATNNATLTLASPGAANSLGANKAIVVDGVAPTVSSVSVPANATYISGQNLDFTANFNDNVTVNTGGGTPQLSITIGATTRQATYQSGSGTGALLFRYTIQAGESDSNGIAVGVLSANGGTLRDAASNDANLTLNSVGATTSVLVDATAPAVMSVTVPANATYTAGQNLDFTINFGENVTVNTGGGTPQLSITVGATTRQASYQSGSGTGALLFRYSVQAGESDSDGIAVGALSANGGTLRDSVSNDANLTLNSVGVTTSVLVDAAAPSVTSIAPTGSPAGNAASIDFAVAFDESVNNISTDDFTLLTTGTAAGSIAGVSAASGSSITVSVNTITGTGTLKLNLNGSSNIADAAGNGVAAYSSGTTHSVDRDTPAAPSTPDLDAASDTGVSNTDNITSDNTPTFTGTAEVNATVTVMSSLSGTLGTTTADGSGNWSFTAGVMANGSHNITATATDAATNVSSASAALAVTIDGPVTVTTNADAGADATIDGSLAVDLADGGGLSLREALNYVVASGTVDFAVALNATTITLGAPLTIPAGITIDADALGTATITGSTFTLAGSLSLTNGSADRLTLGTELSGAGTLTKTGAGRVILTNTNNNGYSGDVTVTAGELWVGSDSAFSTGTLILNGGVLGNNMASFNLDNPIVLGASGGGIQVLNAAQTLTLSGNISGSGALSKTSGGNLTLSGTNSFSGGLSISGTNGVTAANSANLGSGAVTINASSLLTVTGGPQTITNAIALAGDATISNTNSLTLAGVISGTGALSKNGAGILTLSGSNTATGQVTVTAGHLSLTNGNALADTVAVSVSAGANLLLPSSSETIGSVAGAGDVKLLGATLTTGANNSSSSLSGVISGSGSLTKTGTGTFTLSGTSSFSGATQVSAGTLLLTGDIASSSGITIASGATLTGTGTAPAVSVADDGNLSPGNAGPGLLTVNGNLLLNSGANLLLDITGTTAVMQYDRLNVAGTVSLSGANISATHSYVAANGDSYAVISNDGADAITGTFSGIAEGGTFVAGGNASNLVTSYAGGDGNDLSLTNTLVPGAPTAVIAVAGNGSAQISFTAPASNGGSAISGYTVTASPGGITATGASSPISVIGLTNGTAYTFTVTATNASGTGVASAASNSVTPQAPNAAPIISGSPATSVAQGTAYSFTPTASDADSGTTLTFAISNMPGWASFNTSTGALTGTPAKTDVGTTTGIVISVSDGSLTAALPAFSLTVTAVNAAPTISGTPATSVNQDEAYSFTPTATDADEDTLAFSIVNKPVWATFDTATGALTGTPAKEHVGTTSGIVISVSDGEANAALAAFSIEVSAVNAAPTITGTPATSVNQDEAYSFTPTATDADEDTLTFSIVNKPLWAAFDTATGALTGTPAKDDVGTTSGIVISVSDGELSAALPAFNLQVVNVNEAPEAIDDNLTLSFSISNVYQLDVLANDTDPDGDSLSITFATASIGSVTIADNQLRFSAPDNFSGTASLNYSISDGEFNASANVMLQIDGTNPDAPVITVPDDLTVNATGLFTKVNVGVAVALDRNGNRLPVVLDKNTLVFSPGEHLLYWSATDSDGVSSTTTQLLRVLPLISISKAQTVANYSAVTVDVVLNGPSPVYPVDVSYSVSGSAGAGDHDLVADTVSIASGARAGISFNVYADLTSNAAKDLLIALDNGPNLAANASTTVTITDGNVLPKVNLAVMQQGTATSLVSPAGGEVTVIATVTDANVADTHSFDWQLPSSIAFSEDGAAISFDPADLSGGYEVLVTVTDSADFWVQARVYFRVIAALPVLDANSDTDSDGISDALEGIGDNDGNGIPDYLDNMPSPNILPQQINTTSSYLVECDPGVRCGLGLFALSGSSGGVQILIDELDSLNDLTTDPAFEPVGGIFDFAIRDLPTPGQSVRVVLPQQSAVPQDAVYRKFQRGNWVSFITDANNALHSAAGNPGYCPPPGAADWQPGLTAGHWCVQLTIEDGGPNDDDGLVNAAVVDPGGVSMQRSDNAKPVANADSYNQQWNQTHQLMVLDNDTDADGDSLTISQAFTAFGDVTISDDGLSLWYTPAQDFIGTDTLSYTIIDGNNGSGSATVNVTLYYNQAPTISNSSARTDDMTAINIDVLSDASDVDGDTLSIASASAQTGSVSITAEQQLRYTPKAGFSGTDVITFSVSDNRGGVTSASVSISVTLKPRPVEPPPAKSSGGSMHGLLLLLLSALLVIRRKYRAV</sequence>
<dbReference type="GO" id="GO:0016020">
    <property type="term" value="C:membrane"/>
    <property type="evidence" value="ECO:0007669"/>
    <property type="project" value="InterPro"/>
</dbReference>
<dbReference type="SUPFAM" id="SSF51126">
    <property type="entry name" value="Pectin lyase-like"/>
    <property type="match status" value="1"/>
</dbReference>
<dbReference type="NCBIfam" id="NF012211">
    <property type="entry name" value="tand_rpt_95"/>
    <property type="match status" value="3"/>
</dbReference>
<reference evidence="6" key="1">
    <citation type="submission" date="2017-09" db="EMBL/GenBank/DDBJ databases">
        <authorList>
            <person name="Varghese N."/>
            <person name="Submissions S."/>
        </authorList>
    </citation>
    <scope>NUCLEOTIDE SEQUENCE [LARGE SCALE GENOMIC DNA]</scope>
    <source>
        <strain evidence="6">CGMCC 1.12461</strain>
    </source>
</reference>
<dbReference type="Pfam" id="PF19077">
    <property type="entry name" value="Big_13"/>
    <property type="match status" value="1"/>
</dbReference>
<feature type="region of interest" description="Disordered" evidence="3">
    <location>
        <begin position="724"/>
        <end position="765"/>
    </location>
</feature>
<dbReference type="NCBIfam" id="NF041766">
    <property type="entry name" value="choice_anch_U"/>
    <property type="match status" value="1"/>
</dbReference>
<dbReference type="InterPro" id="IPR036116">
    <property type="entry name" value="FN3_sf"/>
</dbReference>
<dbReference type="PANTHER" id="PTHR34720">
    <property type="entry name" value="MICROCYSTIN DEPENDENT PROTEIN"/>
    <property type="match status" value="1"/>
</dbReference>
<dbReference type="SMART" id="SM00736">
    <property type="entry name" value="CADG"/>
    <property type="match status" value="3"/>
</dbReference>
<dbReference type="EMBL" id="OBEB01000002">
    <property type="protein sequence ID" value="SNY49496.1"/>
    <property type="molecule type" value="Genomic_DNA"/>
</dbReference>
<dbReference type="SUPFAM" id="SSF49265">
    <property type="entry name" value="Fibronectin type III"/>
    <property type="match status" value="1"/>
</dbReference>
<name>A0A285IQY1_9GAMM</name>
<gene>
    <name evidence="5" type="ORF">SAMN06297280_1435</name>
</gene>
<dbReference type="InterPro" id="IPR013320">
    <property type="entry name" value="ConA-like_dom_sf"/>
</dbReference>
<dbReference type="InterPro" id="IPR012332">
    <property type="entry name" value="Autotransporter_pectin_lyase_C"/>
</dbReference>
<dbReference type="InterPro" id="IPR013425">
    <property type="entry name" value="Autotrns_rpt"/>
</dbReference>
<proteinExistence type="predicted"/>
<dbReference type="Pfam" id="PF17963">
    <property type="entry name" value="Big_9"/>
    <property type="match status" value="3"/>
</dbReference>
<evidence type="ECO:0000256" key="1">
    <source>
        <dbReference type="ARBA" id="ARBA00022729"/>
    </source>
</evidence>
<dbReference type="CDD" id="cd00063">
    <property type="entry name" value="FN3"/>
    <property type="match status" value="1"/>
</dbReference>
<dbReference type="FunFam" id="2.60.40.10:FF:002543">
    <property type="match status" value="1"/>
</dbReference>
<dbReference type="InterPro" id="IPR011050">
    <property type="entry name" value="Pectin_lyase_fold/virulence"/>
</dbReference>
<dbReference type="InterPro" id="IPR006558">
    <property type="entry name" value="LamG-like"/>
</dbReference>
<evidence type="ECO:0000256" key="2">
    <source>
        <dbReference type="ARBA" id="ARBA00023157"/>
    </source>
</evidence>
<dbReference type="InterPro" id="IPR003961">
    <property type="entry name" value="FN3_dom"/>
</dbReference>
<dbReference type="InterPro" id="IPR013783">
    <property type="entry name" value="Ig-like_fold"/>
</dbReference>
<dbReference type="InterPro" id="IPR053784">
    <property type="entry name" value="Choice_anch_U_dom"/>
</dbReference>
<dbReference type="PANTHER" id="PTHR34720:SF9">
    <property type="entry name" value="BLR4714 PROTEIN"/>
    <property type="match status" value="1"/>
</dbReference>
<dbReference type="InterPro" id="IPR015919">
    <property type="entry name" value="Cadherin-like_sf"/>
</dbReference>
<keyword evidence="2" id="KW-1015">Disulfide bond</keyword>
<keyword evidence="1" id="KW-0732">Signal</keyword>
<dbReference type="Proteomes" id="UP000219353">
    <property type="component" value="Unassembled WGS sequence"/>
</dbReference>
<dbReference type="Gene3D" id="2.60.40.10">
    <property type="entry name" value="Immunoglobulins"/>
    <property type="match status" value="5"/>
</dbReference>